<feature type="domain" description="Protein kinase" evidence="12">
    <location>
        <begin position="304"/>
        <end position="578"/>
    </location>
</feature>
<evidence type="ECO:0000256" key="8">
    <source>
        <dbReference type="ARBA" id="ARBA00023136"/>
    </source>
</evidence>
<keyword evidence="6" id="KW-0677">Repeat</keyword>
<sequence>LPGSVITQNDPASLEYYLMETDSLFALKADFNHPLLENNWTGLHCLFSDQPQWYGIRCFNGRVTEIILEDIGLTGKVKVHALDNLTELSSISFRNNVISGNLMHFTYNSKLKHIDLSDNMFDGIITSSLLGLNVLESLQLQDNNLTGPIPAFNQPSLTRFNVSNNNLSGEIPQTRALRSFDVSSYLANPGLCGSPLLTKCGGRVLISDNAPPARKKKKFGGASLVAIFVVLDVIGLAIVVFLFYAYCRRAKRQKKEKQAHELELETENTKKDEKLESAPATTEDGKKLTFLNEVEHFELRDLYKASAEGLGKGNFGNVYKATLDNGLAVVVKRLKNLKPLSDDEFNKQVRVLADLKHPNLLPPLAYYYSNDEKLMVYKFVQNGNLFNRIFGGRGKERIPFKWNSRVLVAHGVARALEFLHLNTKSQTSIPHGNLKSSNILLDANGMAIVSDYGLASLVAVPISTQRMISYKCPEYQMSKKISKKSDVWCYGTFLLELLTGKISTYSAPQGINGVDLGTWVHKAVREEWTAEIFDMEIARQRNAFDGMFQLLQVALKCCDKSPEKRPDMNEVVRQVEEIRVGDSDDDSDLSVSFDEQSKSFDGRSF</sequence>
<feature type="region of interest" description="Disordered" evidence="10">
    <location>
        <begin position="577"/>
        <end position="605"/>
    </location>
</feature>
<dbReference type="InterPro" id="IPR001611">
    <property type="entry name" value="Leu-rich_rpt"/>
</dbReference>
<keyword evidence="5" id="KW-0732">Signal</keyword>
<evidence type="ECO:0000256" key="10">
    <source>
        <dbReference type="SAM" id="MobiDB-lite"/>
    </source>
</evidence>
<feature type="non-terminal residue" evidence="13">
    <location>
        <position position="1"/>
    </location>
</feature>
<evidence type="ECO:0000256" key="7">
    <source>
        <dbReference type="ARBA" id="ARBA00022989"/>
    </source>
</evidence>
<comment type="subcellular location">
    <subcellularLocation>
        <location evidence="1">Membrane</location>
        <topology evidence="1">Single-pass membrane protein</topology>
    </subcellularLocation>
</comment>
<dbReference type="PANTHER" id="PTHR48007">
    <property type="entry name" value="LEUCINE-RICH REPEAT RECEPTOR-LIKE PROTEIN KINASE PXC1"/>
    <property type="match status" value="1"/>
</dbReference>
<keyword evidence="8 11" id="KW-0472">Membrane</keyword>
<dbReference type="InterPro" id="IPR001245">
    <property type="entry name" value="Ser-Thr/Tyr_kinase_cat_dom"/>
</dbReference>
<dbReference type="SUPFAM" id="SSF52058">
    <property type="entry name" value="L domain-like"/>
    <property type="match status" value="1"/>
</dbReference>
<comment type="caution">
    <text evidence="13">The sequence shown here is derived from an EMBL/GenBank/DDBJ whole genome shotgun (WGS) entry which is preliminary data.</text>
</comment>
<dbReference type="PANTHER" id="PTHR48007:SF43">
    <property type="entry name" value="POLLEN RECEPTOR-LIKE KINASE 4"/>
    <property type="match status" value="1"/>
</dbReference>
<evidence type="ECO:0000256" key="9">
    <source>
        <dbReference type="PROSITE-ProRule" id="PRU10141"/>
    </source>
</evidence>
<dbReference type="OrthoDB" id="248923at2759"/>
<gene>
    <name evidence="13" type="ORF">FRX31_018930</name>
</gene>
<name>A0A7J6W316_THATH</name>
<dbReference type="Proteomes" id="UP000554482">
    <property type="component" value="Unassembled WGS sequence"/>
</dbReference>
<evidence type="ECO:0000313" key="13">
    <source>
        <dbReference type="EMBL" id="KAF5191483.1"/>
    </source>
</evidence>
<dbReference type="InterPro" id="IPR011009">
    <property type="entry name" value="Kinase-like_dom_sf"/>
</dbReference>
<evidence type="ECO:0000256" key="5">
    <source>
        <dbReference type="ARBA" id="ARBA00022729"/>
    </source>
</evidence>
<protein>
    <submittedName>
        <fullName evidence="13">Leucine-rich repeat receptor-like protein kinase pxc1</fullName>
    </submittedName>
</protein>
<dbReference type="InterPro" id="IPR032675">
    <property type="entry name" value="LRR_dom_sf"/>
</dbReference>
<dbReference type="FunFam" id="3.80.10.10:FF:000722">
    <property type="entry name" value="Leucine-rich repeat receptor-like protein kinase"/>
    <property type="match status" value="1"/>
</dbReference>
<keyword evidence="13" id="KW-0675">Receptor</keyword>
<evidence type="ECO:0000256" key="1">
    <source>
        <dbReference type="ARBA" id="ARBA00004167"/>
    </source>
</evidence>
<evidence type="ECO:0000256" key="4">
    <source>
        <dbReference type="ARBA" id="ARBA00022692"/>
    </source>
</evidence>
<keyword evidence="4 11" id="KW-0812">Transmembrane</keyword>
<organism evidence="13 14">
    <name type="scientific">Thalictrum thalictroides</name>
    <name type="common">Rue-anemone</name>
    <name type="synonym">Anemone thalictroides</name>
    <dbReference type="NCBI Taxonomy" id="46969"/>
    <lineage>
        <taxon>Eukaryota</taxon>
        <taxon>Viridiplantae</taxon>
        <taxon>Streptophyta</taxon>
        <taxon>Embryophyta</taxon>
        <taxon>Tracheophyta</taxon>
        <taxon>Spermatophyta</taxon>
        <taxon>Magnoliopsida</taxon>
        <taxon>Ranunculales</taxon>
        <taxon>Ranunculaceae</taxon>
        <taxon>Thalictroideae</taxon>
        <taxon>Thalictrum</taxon>
    </lineage>
</organism>
<dbReference type="Pfam" id="PF07714">
    <property type="entry name" value="PK_Tyr_Ser-Thr"/>
    <property type="match status" value="1"/>
</dbReference>
<keyword evidence="13" id="KW-0418">Kinase</keyword>
<proteinExistence type="predicted"/>
<evidence type="ECO:0000313" key="14">
    <source>
        <dbReference type="Proteomes" id="UP000554482"/>
    </source>
</evidence>
<evidence type="ECO:0000259" key="12">
    <source>
        <dbReference type="PROSITE" id="PS50011"/>
    </source>
</evidence>
<dbReference type="InterPro" id="IPR000719">
    <property type="entry name" value="Prot_kinase_dom"/>
</dbReference>
<dbReference type="InterPro" id="IPR046959">
    <property type="entry name" value="PRK1-6/SRF4-like"/>
</dbReference>
<dbReference type="SMART" id="SM00220">
    <property type="entry name" value="S_TKc"/>
    <property type="match status" value="1"/>
</dbReference>
<dbReference type="Gene3D" id="3.80.10.10">
    <property type="entry name" value="Ribonuclease Inhibitor"/>
    <property type="match status" value="1"/>
</dbReference>
<dbReference type="AlphaFoldDB" id="A0A7J6W316"/>
<dbReference type="Pfam" id="PF00560">
    <property type="entry name" value="LRR_1"/>
    <property type="match status" value="2"/>
</dbReference>
<keyword evidence="9" id="KW-0067">ATP-binding</keyword>
<reference evidence="13 14" key="1">
    <citation type="submission" date="2020-06" db="EMBL/GenBank/DDBJ databases">
        <title>Transcriptomic and genomic resources for Thalictrum thalictroides and T. hernandezii: Facilitating candidate gene discovery in an emerging model plant lineage.</title>
        <authorList>
            <person name="Arias T."/>
            <person name="Riano-Pachon D.M."/>
            <person name="Di Stilio V.S."/>
        </authorList>
    </citation>
    <scope>NUCLEOTIDE SEQUENCE [LARGE SCALE GENOMIC DNA]</scope>
    <source>
        <strain evidence="14">cv. WT478/WT964</strain>
        <tissue evidence="13">Leaves</tissue>
    </source>
</reference>
<keyword evidence="3" id="KW-0433">Leucine-rich repeat</keyword>
<dbReference type="SUPFAM" id="SSF56112">
    <property type="entry name" value="Protein kinase-like (PK-like)"/>
    <property type="match status" value="1"/>
</dbReference>
<feature type="compositionally biased region" description="Basic and acidic residues" evidence="10">
    <location>
        <begin position="595"/>
        <end position="605"/>
    </location>
</feature>
<feature type="region of interest" description="Disordered" evidence="10">
    <location>
        <begin position="260"/>
        <end position="281"/>
    </location>
</feature>
<dbReference type="Gene3D" id="3.30.200.20">
    <property type="entry name" value="Phosphorylase Kinase, domain 1"/>
    <property type="match status" value="1"/>
</dbReference>
<keyword evidence="14" id="KW-1185">Reference proteome</keyword>
<accession>A0A7J6W316</accession>
<dbReference type="GO" id="GO:0004672">
    <property type="term" value="F:protein kinase activity"/>
    <property type="evidence" value="ECO:0007669"/>
    <property type="project" value="InterPro"/>
</dbReference>
<evidence type="ECO:0000256" key="3">
    <source>
        <dbReference type="ARBA" id="ARBA00022614"/>
    </source>
</evidence>
<evidence type="ECO:0000256" key="2">
    <source>
        <dbReference type="ARBA" id="ARBA00022553"/>
    </source>
</evidence>
<dbReference type="PROSITE" id="PS00107">
    <property type="entry name" value="PROTEIN_KINASE_ATP"/>
    <property type="match status" value="1"/>
</dbReference>
<dbReference type="InterPro" id="IPR017441">
    <property type="entry name" value="Protein_kinase_ATP_BS"/>
</dbReference>
<evidence type="ECO:0000256" key="6">
    <source>
        <dbReference type="ARBA" id="ARBA00022737"/>
    </source>
</evidence>
<keyword evidence="7 11" id="KW-1133">Transmembrane helix</keyword>
<dbReference type="PROSITE" id="PS50011">
    <property type="entry name" value="PROTEIN_KINASE_DOM"/>
    <property type="match status" value="1"/>
</dbReference>
<feature type="transmembrane region" description="Helical" evidence="11">
    <location>
        <begin position="224"/>
        <end position="247"/>
    </location>
</feature>
<keyword evidence="2" id="KW-0597">Phosphoprotein</keyword>
<dbReference type="CDD" id="cd14066">
    <property type="entry name" value="STKc_IRAK"/>
    <property type="match status" value="1"/>
</dbReference>
<feature type="binding site" evidence="9">
    <location>
        <position position="332"/>
    </location>
    <ligand>
        <name>ATP</name>
        <dbReference type="ChEBI" id="CHEBI:30616"/>
    </ligand>
</feature>
<keyword evidence="13" id="KW-0808">Transferase</keyword>
<dbReference type="GO" id="GO:0005524">
    <property type="term" value="F:ATP binding"/>
    <property type="evidence" value="ECO:0007669"/>
    <property type="project" value="UniProtKB-UniRule"/>
</dbReference>
<dbReference type="GO" id="GO:0016020">
    <property type="term" value="C:membrane"/>
    <property type="evidence" value="ECO:0007669"/>
    <property type="project" value="UniProtKB-SubCell"/>
</dbReference>
<evidence type="ECO:0000256" key="11">
    <source>
        <dbReference type="SAM" id="Phobius"/>
    </source>
</evidence>
<dbReference type="Gene3D" id="1.10.510.10">
    <property type="entry name" value="Transferase(Phosphotransferase) domain 1"/>
    <property type="match status" value="1"/>
</dbReference>
<dbReference type="EMBL" id="JABWDY010022754">
    <property type="protein sequence ID" value="KAF5191483.1"/>
    <property type="molecule type" value="Genomic_DNA"/>
</dbReference>
<keyword evidence="9" id="KW-0547">Nucleotide-binding</keyword>
<feature type="compositionally biased region" description="Basic and acidic residues" evidence="10">
    <location>
        <begin position="260"/>
        <end position="276"/>
    </location>
</feature>